<evidence type="ECO:0000256" key="2">
    <source>
        <dbReference type="ARBA" id="ARBA00022729"/>
    </source>
</evidence>
<feature type="signal peptide" evidence="4">
    <location>
        <begin position="1"/>
        <end position="22"/>
    </location>
</feature>
<name>A0A927IG27_9BACT</name>
<proteinExistence type="predicted"/>
<evidence type="ECO:0000259" key="5">
    <source>
        <dbReference type="Pfam" id="PF22244"/>
    </source>
</evidence>
<evidence type="ECO:0000313" key="6">
    <source>
        <dbReference type="EMBL" id="MBD5778258.1"/>
    </source>
</evidence>
<dbReference type="InterPro" id="IPR029058">
    <property type="entry name" value="AB_hydrolase_fold"/>
</dbReference>
<dbReference type="AlphaFoldDB" id="A0A927IG27"/>
<keyword evidence="7" id="KW-1185">Reference proteome</keyword>
<dbReference type="Pfam" id="PF22244">
    <property type="entry name" value="GCE_fung"/>
    <property type="match status" value="1"/>
</dbReference>
<keyword evidence="1" id="KW-0719">Serine esterase</keyword>
<dbReference type="GO" id="GO:0052689">
    <property type="term" value="F:carboxylic ester hydrolase activity"/>
    <property type="evidence" value="ECO:0007669"/>
    <property type="project" value="UniProtKB-KW"/>
</dbReference>
<dbReference type="EMBL" id="JACYFG010000003">
    <property type="protein sequence ID" value="MBD5778258.1"/>
    <property type="molecule type" value="Genomic_DNA"/>
</dbReference>
<organism evidence="6 7">
    <name type="scientific">Pelagicoccus enzymogenes</name>
    <dbReference type="NCBI Taxonomy" id="2773457"/>
    <lineage>
        <taxon>Bacteria</taxon>
        <taxon>Pseudomonadati</taxon>
        <taxon>Verrucomicrobiota</taxon>
        <taxon>Opitutia</taxon>
        <taxon>Puniceicoccales</taxon>
        <taxon>Pelagicoccaceae</taxon>
        <taxon>Pelagicoccus</taxon>
    </lineage>
</organism>
<comment type="caution">
    <text evidence="6">The sequence shown here is derived from an EMBL/GenBank/DDBJ whole genome shotgun (WGS) entry which is preliminary data.</text>
</comment>
<reference evidence="6" key="1">
    <citation type="submission" date="2020-09" db="EMBL/GenBank/DDBJ databases">
        <title>Pelagicoccus enzymogenes sp. nov. with an EPS production, isolated from marine sediment.</title>
        <authorList>
            <person name="Feng X."/>
        </authorList>
    </citation>
    <scope>NUCLEOTIDE SEQUENCE</scope>
    <source>
        <strain evidence="6">NFK12</strain>
    </source>
</reference>
<dbReference type="Gene3D" id="3.40.50.1820">
    <property type="entry name" value="alpha/beta hydrolase"/>
    <property type="match status" value="1"/>
</dbReference>
<evidence type="ECO:0000256" key="4">
    <source>
        <dbReference type="SAM" id="SignalP"/>
    </source>
</evidence>
<evidence type="ECO:0000256" key="1">
    <source>
        <dbReference type="ARBA" id="ARBA00022487"/>
    </source>
</evidence>
<accession>A0A927IG27</accession>
<feature type="domain" description="4-O-methyl-glucuronoyl methylesterase-like" evidence="5">
    <location>
        <begin position="257"/>
        <end position="417"/>
    </location>
</feature>
<evidence type="ECO:0000313" key="7">
    <source>
        <dbReference type="Proteomes" id="UP000622317"/>
    </source>
</evidence>
<dbReference type="Proteomes" id="UP000622317">
    <property type="component" value="Unassembled WGS sequence"/>
</dbReference>
<gene>
    <name evidence="6" type="ORF">IEN85_01970</name>
</gene>
<keyword evidence="3" id="KW-0378">Hydrolase</keyword>
<dbReference type="SUPFAM" id="SSF53474">
    <property type="entry name" value="alpha/beta-Hydrolases"/>
    <property type="match status" value="1"/>
</dbReference>
<keyword evidence="2 4" id="KW-0732">Signal</keyword>
<dbReference type="RefSeq" id="WP_191615393.1">
    <property type="nucleotide sequence ID" value="NZ_JACYFG010000003.1"/>
</dbReference>
<feature type="chain" id="PRO_5037875862" evidence="4">
    <location>
        <begin position="23"/>
        <end position="471"/>
    </location>
</feature>
<dbReference type="InterPro" id="IPR054579">
    <property type="entry name" value="GCE-like_dom"/>
</dbReference>
<protein>
    <submittedName>
        <fullName evidence="6">Acetylxylan esterase</fullName>
    </submittedName>
</protein>
<evidence type="ECO:0000256" key="3">
    <source>
        <dbReference type="ARBA" id="ARBA00022801"/>
    </source>
</evidence>
<sequence length="471" mass="51868">MNKPHLLCLKLLLINAFVCTQAADNPTPLEWTTTQDHQNMMEQLGITELRPGRNGWAQAGEPNAANYDESQANPYPDLPELLVTLDGSPVATAHAWRTIRRPELIAAFESEVYGRIPQNVPEVDWRIEHSYENLTVDSIPAIAQRLAGVVDNSAYPEIDVSIDATLVLPQKMDKPAPVLIMFGWKPLEFPDDATTAFTLDGTPSRFNEDPPSFSQLIAAGWGIVYLIPTSYQADNGAGLTRGIIGLVNKGQPRQPDDWGALRAWGWGASRCLDYLETRPEVNVRQVGIEGVSRYGKAALVTHAFDERFAVGFIASSGAGGVALHRRNFGESTENLASSGAYHWFAGNYIKYATEKSRFGRMTPDNLPVDSHQLIALCAPRPTFVSYGIPENGDALWLDQQGSYMATVAASPAFALLGAQGLGETKDYRTAPLPPVNQDLLDGELAWRQHDGGHESQSNMKHFLRWAEKKMR</sequence>